<feature type="signal peptide" evidence="2">
    <location>
        <begin position="1"/>
        <end position="21"/>
    </location>
</feature>
<proteinExistence type="predicted"/>
<sequence>MKRWKWLFAGILSLSLLGACATDEEPQDGENTEEQDQMDDNMDGEDQDTEMDE</sequence>
<dbReference type="EMBL" id="FNEV01000003">
    <property type="protein sequence ID" value="SDJ27955.1"/>
    <property type="molecule type" value="Genomic_DNA"/>
</dbReference>
<dbReference type="PROSITE" id="PS51257">
    <property type="entry name" value="PROKAR_LIPOPROTEIN"/>
    <property type="match status" value="1"/>
</dbReference>
<protein>
    <submittedName>
        <fullName evidence="3">Uncharacterized protein</fullName>
    </submittedName>
</protein>
<dbReference type="AlphaFoldDB" id="A0A1G8SGR9"/>
<reference evidence="4" key="1">
    <citation type="submission" date="2016-10" db="EMBL/GenBank/DDBJ databases">
        <authorList>
            <person name="Varghese N."/>
            <person name="Submissions S."/>
        </authorList>
    </citation>
    <scope>NUCLEOTIDE SEQUENCE [LARGE SCALE GENOMIC DNA]</scope>
    <source>
        <strain evidence="4">DSM 4771</strain>
    </source>
</reference>
<evidence type="ECO:0000256" key="1">
    <source>
        <dbReference type="SAM" id="MobiDB-lite"/>
    </source>
</evidence>
<keyword evidence="4" id="KW-1185">Reference proteome</keyword>
<evidence type="ECO:0000256" key="2">
    <source>
        <dbReference type="SAM" id="SignalP"/>
    </source>
</evidence>
<gene>
    <name evidence="3" type="ORF">SAMN04490247_1432</name>
</gene>
<accession>A0A1G8SGR9</accession>
<organism evidence="3 4">
    <name type="scientific">Salimicrobium halophilum</name>
    <dbReference type="NCBI Taxonomy" id="86666"/>
    <lineage>
        <taxon>Bacteria</taxon>
        <taxon>Bacillati</taxon>
        <taxon>Bacillota</taxon>
        <taxon>Bacilli</taxon>
        <taxon>Bacillales</taxon>
        <taxon>Bacillaceae</taxon>
        <taxon>Salimicrobium</taxon>
    </lineage>
</organism>
<keyword evidence="2" id="KW-0732">Signal</keyword>
<name>A0A1G8SGR9_9BACI</name>
<feature type="chain" id="PRO_5011495417" evidence="2">
    <location>
        <begin position="22"/>
        <end position="53"/>
    </location>
</feature>
<evidence type="ECO:0000313" key="4">
    <source>
        <dbReference type="Proteomes" id="UP000199225"/>
    </source>
</evidence>
<evidence type="ECO:0000313" key="3">
    <source>
        <dbReference type="EMBL" id="SDJ27955.1"/>
    </source>
</evidence>
<feature type="region of interest" description="Disordered" evidence="1">
    <location>
        <begin position="22"/>
        <end position="53"/>
    </location>
</feature>
<dbReference type="RefSeq" id="WP_176757460.1">
    <property type="nucleotide sequence ID" value="NZ_FNEV01000003.1"/>
</dbReference>
<dbReference type="Proteomes" id="UP000199225">
    <property type="component" value="Unassembled WGS sequence"/>
</dbReference>